<proteinExistence type="predicted"/>
<organism evidence="1 2">
    <name type="scientific">Maritimibacter fusiformis</name>
    <dbReference type="NCBI Taxonomy" id="2603819"/>
    <lineage>
        <taxon>Bacteria</taxon>
        <taxon>Pseudomonadati</taxon>
        <taxon>Pseudomonadota</taxon>
        <taxon>Alphaproteobacteria</taxon>
        <taxon>Rhodobacterales</taxon>
        <taxon>Roseobacteraceae</taxon>
        <taxon>Maritimibacter</taxon>
    </lineage>
</organism>
<name>A0A5D0RL27_9RHOB</name>
<dbReference type="EMBL" id="VSIY01000004">
    <property type="protein sequence ID" value="TYB82143.1"/>
    <property type="molecule type" value="Genomic_DNA"/>
</dbReference>
<evidence type="ECO:0000313" key="1">
    <source>
        <dbReference type="EMBL" id="TYB82143.1"/>
    </source>
</evidence>
<dbReference type="RefSeq" id="WP_148376905.1">
    <property type="nucleotide sequence ID" value="NZ_VSIY01000004.1"/>
</dbReference>
<dbReference type="AlphaFoldDB" id="A0A5D0RL27"/>
<reference evidence="1 2" key="1">
    <citation type="submission" date="2019-08" db="EMBL/GenBank/DDBJ databases">
        <title>Identification of a novel species of the genus Boseongicola.</title>
        <authorList>
            <person name="Zhang X.-Q."/>
        </authorList>
    </citation>
    <scope>NUCLEOTIDE SEQUENCE [LARGE SCALE GENOMIC DNA]</scope>
    <source>
        <strain evidence="1 2">HY14</strain>
    </source>
</reference>
<accession>A0A5D0RL27</accession>
<gene>
    <name evidence="1" type="ORF">FVF75_05270</name>
</gene>
<keyword evidence="2" id="KW-1185">Reference proteome</keyword>
<comment type="caution">
    <text evidence="1">The sequence shown here is derived from an EMBL/GenBank/DDBJ whole genome shotgun (WGS) entry which is preliminary data.</text>
</comment>
<dbReference type="Proteomes" id="UP000322080">
    <property type="component" value="Unassembled WGS sequence"/>
</dbReference>
<sequence length="89" mass="9361">MDRTSIIFCTSSVLASLAVAWIAFPFAALDRATIEAARTPQPAELMDDVDVGQGFGKLPVIELMGYYVENPPVVEAGAAAAPELKFGGC</sequence>
<protein>
    <submittedName>
        <fullName evidence="1">Uncharacterized protein</fullName>
    </submittedName>
</protein>
<evidence type="ECO:0000313" key="2">
    <source>
        <dbReference type="Proteomes" id="UP000322080"/>
    </source>
</evidence>